<proteinExistence type="predicted"/>
<evidence type="ECO:0008006" key="2">
    <source>
        <dbReference type="Google" id="ProtNLM"/>
    </source>
</evidence>
<reference evidence="1" key="1">
    <citation type="submission" date="2024-07" db="EMBL/GenBank/DDBJ databases">
        <title>Complete genome sequences of cellulolytic bacteria, Kitasatospora sp. CMC57 and Streptomyces sp. CMC78, isolated from Japanese agricultural soil.</title>
        <authorList>
            <person name="Hashimoto T."/>
            <person name="Ito M."/>
            <person name="Iwamoto M."/>
            <person name="Fukahori D."/>
            <person name="Shoda T."/>
            <person name="Sakoda M."/>
            <person name="Morohoshi T."/>
            <person name="Mitsuboshi M."/>
            <person name="Nishizawa T."/>
        </authorList>
    </citation>
    <scope>NUCLEOTIDE SEQUENCE</scope>
    <source>
        <strain evidence="1">CMC57</strain>
    </source>
</reference>
<protein>
    <recommendedName>
        <fullName evidence="2">Cupin domain-containing protein</fullName>
    </recommendedName>
</protein>
<organism evidence="1">
    <name type="scientific">Kitasatospora sp. CMC57</name>
    <dbReference type="NCBI Taxonomy" id="3231513"/>
    <lineage>
        <taxon>Bacteria</taxon>
        <taxon>Bacillati</taxon>
        <taxon>Actinomycetota</taxon>
        <taxon>Actinomycetes</taxon>
        <taxon>Kitasatosporales</taxon>
        <taxon>Streptomycetaceae</taxon>
        <taxon>Kitasatospora</taxon>
    </lineage>
</organism>
<name>A0AB33JUG3_9ACTN</name>
<accession>A0AB33JUG3</accession>
<sequence length="130" mass="14094">MIVTTASAAAMTVVGPGSERTRVSCLARRDLVTAACESFEHLRLSPGGTHHRAGRPESEAAWYVLRGPVVVEQWPDRSQHLADAGDLLLIPAGQDLYLVAGPLGAELLCLTLGTRPAPRRRPLPRRRTRP</sequence>
<dbReference type="Gene3D" id="2.60.120.10">
    <property type="entry name" value="Jelly Rolls"/>
    <property type="match status" value="1"/>
</dbReference>
<gene>
    <name evidence="1" type="ORF">KCMC57_13020</name>
</gene>
<dbReference type="AlphaFoldDB" id="A0AB33JUG3"/>
<dbReference type="CDD" id="cd02208">
    <property type="entry name" value="cupin_RmlC-like"/>
    <property type="match status" value="1"/>
</dbReference>
<evidence type="ECO:0000313" key="1">
    <source>
        <dbReference type="EMBL" id="BFP44934.1"/>
    </source>
</evidence>
<dbReference type="SUPFAM" id="SSF51182">
    <property type="entry name" value="RmlC-like cupins"/>
    <property type="match status" value="1"/>
</dbReference>
<dbReference type="InterPro" id="IPR011051">
    <property type="entry name" value="RmlC_Cupin_sf"/>
</dbReference>
<dbReference type="RefSeq" id="WP_407987495.1">
    <property type="nucleotide sequence ID" value="NZ_AP035881.2"/>
</dbReference>
<dbReference type="InterPro" id="IPR014710">
    <property type="entry name" value="RmlC-like_jellyroll"/>
</dbReference>
<dbReference type="EMBL" id="AP035881">
    <property type="protein sequence ID" value="BFP44934.1"/>
    <property type="molecule type" value="Genomic_DNA"/>
</dbReference>